<dbReference type="GO" id="GO:0005886">
    <property type="term" value="C:plasma membrane"/>
    <property type="evidence" value="ECO:0007669"/>
    <property type="project" value="TreeGrafter"/>
</dbReference>
<keyword evidence="2 6" id="KW-0812">Transmembrane</keyword>
<sequence length="167" mass="17841">MSHDGNGDMPNMTPGSMSGGGMNSSSSDMNHTMMMMQMSFYWGKDVTIFFSGWPEKSLLMYILALLLIFVLGLAVEVLSVSPKLVTGSTAKSNLMLAVFVQACIYALRMGFAYLVMLSVMSYNLGVFIVAVAGHAVGFFLVKARALAVANRAGNPVSSTMGVNNSKV</sequence>
<evidence type="ECO:0000256" key="1">
    <source>
        <dbReference type="ARBA" id="ARBA00006921"/>
    </source>
</evidence>
<evidence type="ECO:0000256" key="5">
    <source>
        <dbReference type="ARBA" id="ARBA00023136"/>
    </source>
</evidence>
<organism evidence="8 9">
    <name type="scientific">Acer saccharum</name>
    <name type="common">Sugar maple</name>
    <dbReference type="NCBI Taxonomy" id="4024"/>
    <lineage>
        <taxon>Eukaryota</taxon>
        <taxon>Viridiplantae</taxon>
        <taxon>Streptophyta</taxon>
        <taxon>Embryophyta</taxon>
        <taxon>Tracheophyta</taxon>
        <taxon>Spermatophyta</taxon>
        <taxon>Magnoliopsida</taxon>
        <taxon>eudicotyledons</taxon>
        <taxon>Gunneridae</taxon>
        <taxon>Pentapetalae</taxon>
        <taxon>rosids</taxon>
        <taxon>malvids</taxon>
        <taxon>Sapindales</taxon>
        <taxon>Sapindaceae</taxon>
        <taxon>Hippocastanoideae</taxon>
        <taxon>Acereae</taxon>
        <taxon>Acer</taxon>
    </lineage>
</organism>
<dbReference type="GO" id="GO:0005375">
    <property type="term" value="F:copper ion transmembrane transporter activity"/>
    <property type="evidence" value="ECO:0007669"/>
    <property type="project" value="UniProtKB-UniRule"/>
</dbReference>
<dbReference type="PANTHER" id="PTHR12483">
    <property type="entry name" value="SOLUTE CARRIER FAMILY 31 COPPER TRANSPORTERS"/>
    <property type="match status" value="1"/>
</dbReference>
<keyword evidence="6" id="KW-0406">Ion transport</keyword>
<keyword evidence="4 6" id="KW-1133">Transmembrane helix</keyword>
<evidence type="ECO:0000256" key="7">
    <source>
        <dbReference type="SAM" id="MobiDB-lite"/>
    </source>
</evidence>
<keyword evidence="6" id="KW-0186">Copper</keyword>
<name>A0AA39RXP5_ACESA</name>
<keyword evidence="3 6" id="KW-0187">Copper transport</keyword>
<dbReference type="EMBL" id="JAUESC010000383">
    <property type="protein sequence ID" value="KAK0584041.1"/>
    <property type="molecule type" value="Genomic_DNA"/>
</dbReference>
<evidence type="ECO:0000313" key="9">
    <source>
        <dbReference type="Proteomes" id="UP001168877"/>
    </source>
</evidence>
<dbReference type="Pfam" id="PF04145">
    <property type="entry name" value="Ctr"/>
    <property type="match status" value="1"/>
</dbReference>
<reference evidence="8" key="1">
    <citation type="journal article" date="2022" name="Plant J.">
        <title>Strategies of tolerance reflected in two North American maple genomes.</title>
        <authorList>
            <person name="McEvoy S.L."/>
            <person name="Sezen U.U."/>
            <person name="Trouern-Trend A."/>
            <person name="McMahon S.M."/>
            <person name="Schaberg P.G."/>
            <person name="Yang J."/>
            <person name="Wegrzyn J.L."/>
            <person name="Swenson N.G."/>
        </authorList>
    </citation>
    <scope>NUCLEOTIDE SEQUENCE</scope>
    <source>
        <strain evidence="8">NS2018</strain>
    </source>
</reference>
<gene>
    <name evidence="8" type="ORF">LWI29_006855</name>
</gene>
<feature type="region of interest" description="Disordered" evidence="7">
    <location>
        <begin position="1"/>
        <end position="24"/>
    </location>
</feature>
<feature type="transmembrane region" description="Helical" evidence="6">
    <location>
        <begin position="58"/>
        <end position="81"/>
    </location>
</feature>
<feature type="transmembrane region" description="Helical" evidence="6">
    <location>
        <begin position="93"/>
        <end position="116"/>
    </location>
</feature>
<dbReference type="Proteomes" id="UP001168877">
    <property type="component" value="Unassembled WGS sequence"/>
</dbReference>
<proteinExistence type="inferred from homology"/>
<accession>A0AA39RXP5</accession>
<evidence type="ECO:0000256" key="2">
    <source>
        <dbReference type="ARBA" id="ARBA00022692"/>
    </source>
</evidence>
<evidence type="ECO:0000256" key="6">
    <source>
        <dbReference type="RuleBase" id="RU367022"/>
    </source>
</evidence>
<dbReference type="InterPro" id="IPR007274">
    <property type="entry name" value="Cop_transporter"/>
</dbReference>
<comment type="subcellular location">
    <subcellularLocation>
        <location evidence="6">Membrane</location>
        <topology evidence="6">Multi-pass membrane protein</topology>
    </subcellularLocation>
</comment>
<evidence type="ECO:0000313" key="8">
    <source>
        <dbReference type="EMBL" id="KAK0584041.1"/>
    </source>
</evidence>
<comment type="similarity">
    <text evidence="1 6">Belongs to the copper transporter (Ctr) (TC 1.A.56) family. SLC31A subfamily.</text>
</comment>
<keyword evidence="5 6" id="KW-0472">Membrane</keyword>
<reference evidence="8" key="2">
    <citation type="submission" date="2023-06" db="EMBL/GenBank/DDBJ databases">
        <authorList>
            <person name="Swenson N.G."/>
            <person name="Wegrzyn J.L."/>
            <person name="Mcevoy S.L."/>
        </authorList>
    </citation>
    <scope>NUCLEOTIDE SEQUENCE</scope>
    <source>
        <strain evidence="8">NS2018</strain>
        <tissue evidence="8">Leaf</tissue>
    </source>
</reference>
<evidence type="ECO:0000256" key="4">
    <source>
        <dbReference type="ARBA" id="ARBA00022989"/>
    </source>
</evidence>
<dbReference type="PANTHER" id="PTHR12483:SF85">
    <property type="entry name" value="COPPER TRANSPORT PROTEIN"/>
    <property type="match status" value="1"/>
</dbReference>
<feature type="transmembrane region" description="Helical" evidence="6">
    <location>
        <begin position="122"/>
        <end position="141"/>
    </location>
</feature>
<keyword evidence="9" id="KW-1185">Reference proteome</keyword>
<comment type="caution">
    <text evidence="8">The sequence shown here is derived from an EMBL/GenBank/DDBJ whole genome shotgun (WGS) entry which is preliminary data.</text>
</comment>
<keyword evidence="6" id="KW-0813">Transport</keyword>
<evidence type="ECO:0000256" key="3">
    <source>
        <dbReference type="ARBA" id="ARBA00022796"/>
    </source>
</evidence>
<protein>
    <recommendedName>
        <fullName evidence="6">Copper transport protein</fullName>
    </recommendedName>
</protein>
<dbReference type="AlphaFoldDB" id="A0AA39RXP5"/>